<reference evidence="2 3" key="1">
    <citation type="journal article" date="2016" name="BMC Genomics">
        <title>Comparative genomics reveals Cyclospora cayetanensis possesses coccidia-like metabolism and invasion components but unique surface antigens.</title>
        <authorList>
            <person name="Liu S."/>
            <person name="Wang L."/>
            <person name="Zheng H."/>
            <person name="Xu Z."/>
            <person name="Roellig D.M."/>
            <person name="Li N."/>
            <person name="Frace M.A."/>
            <person name="Tang K."/>
            <person name="Arrowood M.J."/>
            <person name="Moss D.M."/>
            <person name="Zhang L."/>
            <person name="Feng Y."/>
            <person name="Xiao L."/>
        </authorList>
    </citation>
    <scope>NUCLEOTIDE SEQUENCE [LARGE SCALE GENOMIC DNA]</scope>
    <source>
        <strain evidence="2 3">CHN_HEN01</strain>
    </source>
</reference>
<feature type="compositionally biased region" description="Basic and acidic residues" evidence="1">
    <location>
        <begin position="29"/>
        <end position="47"/>
    </location>
</feature>
<evidence type="ECO:0000313" key="3">
    <source>
        <dbReference type="Proteomes" id="UP000095192"/>
    </source>
</evidence>
<dbReference type="AlphaFoldDB" id="A0A1D3D6H2"/>
<evidence type="ECO:0000313" key="2">
    <source>
        <dbReference type="EMBL" id="OEH79027.1"/>
    </source>
</evidence>
<sequence length="79" mass="7890">MEASCTVADDAGTVAAPSLWEALLDETEKEVNTSESARGHASLDAHHASAAGALQAAAAASAPLKATDIKAASRMTSPL</sequence>
<dbReference type="VEuPathDB" id="ToxoDB:cyc_08307"/>
<protein>
    <submittedName>
        <fullName evidence="2">Uncharacterized protein</fullName>
    </submittedName>
</protein>
<dbReference type="InParanoid" id="A0A1D3D6H2"/>
<feature type="region of interest" description="Disordered" evidence="1">
    <location>
        <begin position="27"/>
        <end position="48"/>
    </location>
</feature>
<accession>A0A1D3D6H2</accession>
<comment type="caution">
    <text evidence="2">The sequence shown here is derived from an EMBL/GenBank/DDBJ whole genome shotgun (WGS) entry which is preliminary data.</text>
</comment>
<feature type="non-terminal residue" evidence="2">
    <location>
        <position position="79"/>
    </location>
</feature>
<organism evidence="2 3">
    <name type="scientific">Cyclospora cayetanensis</name>
    <dbReference type="NCBI Taxonomy" id="88456"/>
    <lineage>
        <taxon>Eukaryota</taxon>
        <taxon>Sar</taxon>
        <taxon>Alveolata</taxon>
        <taxon>Apicomplexa</taxon>
        <taxon>Conoidasida</taxon>
        <taxon>Coccidia</taxon>
        <taxon>Eucoccidiorida</taxon>
        <taxon>Eimeriorina</taxon>
        <taxon>Eimeriidae</taxon>
        <taxon>Cyclospora</taxon>
    </lineage>
</organism>
<proteinExistence type="predicted"/>
<keyword evidence="3" id="KW-1185">Reference proteome</keyword>
<name>A0A1D3D6H2_9EIME</name>
<gene>
    <name evidence="2" type="ORF">cyc_08307</name>
</gene>
<evidence type="ECO:0000256" key="1">
    <source>
        <dbReference type="SAM" id="MobiDB-lite"/>
    </source>
</evidence>
<dbReference type="Proteomes" id="UP000095192">
    <property type="component" value="Unassembled WGS sequence"/>
</dbReference>
<dbReference type="EMBL" id="JROU02000536">
    <property type="protein sequence ID" value="OEH79027.1"/>
    <property type="molecule type" value="Genomic_DNA"/>
</dbReference>